<evidence type="ECO:0000313" key="2">
    <source>
        <dbReference type="EMBL" id="MEQ6290101.1"/>
    </source>
</evidence>
<comment type="caution">
    <text evidence="2">The sequence shown here is derived from an EMBL/GenBank/DDBJ whole genome shotgun (WGS) entry which is preliminary data.</text>
</comment>
<keyword evidence="3" id="KW-1185">Reference proteome</keyword>
<keyword evidence="1" id="KW-0472">Membrane</keyword>
<accession>A0ABV1M1J8</accession>
<keyword evidence="1" id="KW-1133">Transmembrane helix</keyword>
<sequence length="110" mass="12630">MQRYQPLQGNDRSGKRAAWLIVVAGLLFTAIHCYDLYYDIAARPPLAGWGKLYEWLAESPQKLKIPSRYSGVLHALEPLIPIGITSTLLQMFWIAIGLVIIRLGFWLRRY</sequence>
<evidence type="ECO:0000313" key="3">
    <source>
        <dbReference type="Proteomes" id="UP001433638"/>
    </source>
</evidence>
<feature type="transmembrane region" description="Helical" evidence="1">
    <location>
        <begin position="79"/>
        <end position="105"/>
    </location>
</feature>
<gene>
    <name evidence="2" type="ORF">ABNW52_05650</name>
</gene>
<dbReference type="Proteomes" id="UP001433638">
    <property type="component" value="Unassembled WGS sequence"/>
</dbReference>
<organism evidence="2 3">
    <name type="scientific">Vogesella oryzagri</name>
    <dbReference type="NCBI Taxonomy" id="3160864"/>
    <lineage>
        <taxon>Bacteria</taxon>
        <taxon>Pseudomonadati</taxon>
        <taxon>Pseudomonadota</taxon>
        <taxon>Betaproteobacteria</taxon>
        <taxon>Neisseriales</taxon>
        <taxon>Chromobacteriaceae</taxon>
        <taxon>Vogesella</taxon>
    </lineage>
</organism>
<protein>
    <submittedName>
        <fullName evidence="2">Uncharacterized protein</fullName>
    </submittedName>
</protein>
<keyword evidence="1" id="KW-0812">Transmembrane</keyword>
<evidence type="ECO:0000256" key="1">
    <source>
        <dbReference type="SAM" id="Phobius"/>
    </source>
</evidence>
<proteinExistence type="predicted"/>
<dbReference type="RefSeq" id="WP_349585240.1">
    <property type="nucleotide sequence ID" value="NZ_JBEFLD010000003.1"/>
</dbReference>
<reference evidence="2" key="1">
    <citation type="submission" date="2024-06" db="EMBL/GenBank/DDBJ databases">
        <title>Genome sequence of Vogesella sp. MAHUQ-64.</title>
        <authorList>
            <person name="Huq M.A."/>
        </authorList>
    </citation>
    <scope>NUCLEOTIDE SEQUENCE</scope>
    <source>
        <strain evidence="2">MAHUQ-64</strain>
    </source>
</reference>
<name>A0ABV1M1J8_9NEIS</name>
<dbReference type="EMBL" id="JBEFLD010000003">
    <property type="protein sequence ID" value="MEQ6290101.1"/>
    <property type="molecule type" value="Genomic_DNA"/>
</dbReference>